<proteinExistence type="predicted"/>
<evidence type="ECO:0000313" key="3">
    <source>
        <dbReference type="Proteomes" id="UP001159641"/>
    </source>
</evidence>
<protein>
    <submittedName>
        <fullName evidence="2">Uncharacterized protein</fullName>
    </submittedName>
</protein>
<organism evidence="2 3">
    <name type="scientific">Eschrichtius robustus</name>
    <name type="common">California gray whale</name>
    <name type="synonym">Eschrichtius gibbosus</name>
    <dbReference type="NCBI Taxonomy" id="9764"/>
    <lineage>
        <taxon>Eukaryota</taxon>
        <taxon>Metazoa</taxon>
        <taxon>Chordata</taxon>
        <taxon>Craniata</taxon>
        <taxon>Vertebrata</taxon>
        <taxon>Euteleostomi</taxon>
        <taxon>Mammalia</taxon>
        <taxon>Eutheria</taxon>
        <taxon>Laurasiatheria</taxon>
        <taxon>Artiodactyla</taxon>
        <taxon>Whippomorpha</taxon>
        <taxon>Cetacea</taxon>
        <taxon>Mysticeti</taxon>
        <taxon>Eschrichtiidae</taxon>
        <taxon>Eschrichtius</taxon>
    </lineage>
</organism>
<dbReference type="AlphaFoldDB" id="A0AB34H7Q1"/>
<accession>A0AB34H7Q1</accession>
<dbReference type="Proteomes" id="UP001159641">
    <property type="component" value="Unassembled WGS sequence"/>
</dbReference>
<name>A0AB34H7Q1_ESCRO</name>
<evidence type="ECO:0000313" key="2">
    <source>
        <dbReference type="EMBL" id="KAJ8788747.1"/>
    </source>
</evidence>
<feature type="region of interest" description="Disordered" evidence="1">
    <location>
        <begin position="1"/>
        <end position="28"/>
    </location>
</feature>
<keyword evidence="3" id="KW-1185">Reference proteome</keyword>
<sequence length="112" mass="11586">MAGTREAAAEGPDAVGGREREVSAVPDGAVPRPGALAAGATARYCCRRLCRLMAAIGVHLGCTSACVAVYKVRDSGTWAARTKFSGCEAKSFGLLRGCERRVAGLGTSRAER</sequence>
<reference evidence="2 3" key="1">
    <citation type="submission" date="2022-11" db="EMBL/GenBank/DDBJ databases">
        <title>Whole genome sequence of Eschrichtius robustus ER-17-0199.</title>
        <authorList>
            <person name="Bruniche-Olsen A."/>
            <person name="Black A.N."/>
            <person name="Fields C.J."/>
            <person name="Walden K."/>
            <person name="Dewoody J.A."/>
        </authorList>
    </citation>
    <scope>NUCLEOTIDE SEQUENCE [LARGE SCALE GENOMIC DNA]</scope>
    <source>
        <strain evidence="2">ER-17-0199</strain>
        <tissue evidence="2">Blubber</tissue>
    </source>
</reference>
<dbReference type="EMBL" id="JAIQCJ010001564">
    <property type="protein sequence ID" value="KAJ8788747.1"/>
    <property type="molecule type" value="Genomic_DNA"/>
</dbReference>
<gene>
    <name evidence="2" type="ORF">J1605_005043</name>
</gene>
<comment type="caution">
    <text evidence="2">The sequence shown here is derived from an EMBL/GenBank/DDBJ whole genome shotgun (WGS) entry which is preliminary data.</text>
</comment>
<evidence type="ECO:0000256" key="1">
    <source>
        <dbReference type="SAM" id="MobiDB-lite"/>
    </source>
</evidence>